<evidence type="ECO:0000256" key="4">
    <source>
        <dbReference type="SAM" id="MobiDB-lite"/>
    </source>
</evidence>
<dbReference type="Pfam" id="PF00366">
    <property type="entry name" value="Ribosomal_S17"/>
    <property type="match status" value="1"/>
</dbReference>
<keyword evidence="3" id="KW-0687">Ribonucleoprotein</keyword>
<evidence type="ECO:0000313" key="6">
    <source>
        <dbReference type="Proteomes" id="UP001303373"/>
    </source>
</evidence>
<organism evidence="5 6">
    <name type="scientific">Acrodontium crateriforme</name>
    <dbReference type="NCBI Taxonomy" id="150365"/>
    <lineage>
        <taxon>Eukaryota</taxon>
        <taxon>Fungi</taxon>
        <taxon>Dikarya</taxon>
        <taxon>Ascomycota</taxon>
        <taxon>Pezizomycotina</taxon>
        <taxon>Dothideomycetes</taxon>
        <taxon>Dothideomycetidae</taxon>
        <taxon>Mycosphaerellales</taxon>
        <taxon>Teratosphaeriaceae</taxon>
        <taxon>Acrodontium</taxon>
    </lineage>
</organism>
<evidence type="ECO:0000256" key="2">
    <source>
        <dbReference type="ARBA" id="ARBA00022980"/>
    </source>
</evidence>
<dbReference type="InterPro" id="IPR012340">
    <property type="entry name" value="NA-bd_OB-fold"/>
</dbReference>
<dbReference type="GO" id="GO:0006412">
    <property type="term" value="P:translation"/>
    <property type="evidence" value="ECO:0007669"/>
    <property type="project" value="InterPro"/>
</dbReference>
<dbReference type="EMBL" id="CP138591">
    <property type="protein sequence ID" value="WPH04008.1"/>
    <property type="molecule type" value="Genomic_DNA"/>
</dbReference>
<evidence type="ECO:0000256" key="1">
    <source>
        <dbReference type="ARBA" id="ARBA00010254"/>
    </source>
</evidence>
<feature type="compositionally biased region" description="Low complexity" evidence="4">
    <location>
        <begin position="55"/>
        <end position="74"/>
    </location>
</feature>
<comment type="similarity">
    <text evidence="1">Belongs to the universal ribosomal protein uS17 family.</text>
</comment>
<dbReference type="GO" id="GO:0003735">
    <property type="term" value="F:structural constituent of ribosome"/>
    <property type="evidence" value="ECO:0007669"/>
    <property type="project" value="InterPro"/>
</dbReference>
<evidence type="ECO:0000313" key="5">
    <source>
        <dbReference type="EMBL" id="WPH04008.1"/>
    </source>
</evidence>
<accession>A0AAQ3MAX6</accession>
<name>A0AAQ3MAX6_9PEZI</name>
<feature type="region of interest" description="Disordered" evidence="4">
    <location>
        <begin position="53"/>
        <end position="74"/>
    </location>
</feature>
<feature type="compositionally biased region" description="Basic residues" evidence="4">
    <location>
        <begin position="282"/>
        <end position="297"/>
    </location>
</feature>
<feature type="region of interest" description="Disordered" evidence="4">
    <location>
        <begin position="253"/>
        <end position="297"/>
    </location>
</feature>
<protein>
    <recommendedName>
        <fullName evidence="7">Ribosomal protein S17</fullName>
    </recommendedName>
</protein>
<dbReference type="CDD" id="cd00364">
    <property type="entry name" value="Ribosomal_uS17"/>
    <property type="match status" value="1"/>
</dbReference>
<reference evidence="5 6" key="1">
    <citation type="submission" date="2023-11" db="EMBL/GenBank/DDBJ databases">
        <title>An acidophilic fungus is an integral part of prey digestion in a carnivorous sundew plant.</title>
        <authorList>
            <person name="Tsai I.J."/>
        </authorList>
    </citation>
    <scope>NUCLEOTIDE SEQUENCE [LARGE SCALE GENOMIC DNA]</scope>
    <source>
        <strain evidence="5">169a</strain>
    </source>
</reference>
<dbReference type="Gene3D" id="2.40.50.140">
    <property type="entry name" value="Nucleic acid-binding proteins"/>
    <property type="match status" value="1"/>
</dbReference>
<keyword evidence="6" id="KW-1185">Reference proteome</keyword>
<dbReference type="Proteomes" id="UP001303373">
    <property type="component" value="Chromosome 12"/>
</dbReference>
<dbReference type="SUPFAM" id="SSF50249">
    <property type="entry name" value="Nucleic acid-binding proteins"/>
    <property type="match status" value="1"/>
</dbReference>
<dbReference type="InterPro" id="IPR000266">
    <property type="entry name" value="Ribosomal_uS17"/>
</dbReference>
<evidence type="ECO:0000256" key="3">
    <source>
        <dbReference type="ARBA" id="ARBA00023274"/>
    </source>
</evidence>
<gene>
    <name evidence="5" type="ORF">R9X50_00689200</name>
</gene>
<evidence type="ECO:0008006" key="7">
    <source>
        <dbReference type="Google" id="ProtNLM"/>
    </source>
</evidence>
<dbReference type="GO" id="GO:0005840">
    <property type="term" value="C:ribosome"/>
    <property type="evidence" value="ECO:0007669"/>
    <property type="project" value="UniProtKB-KW"/>
</dbReference>
<proteinExistence type="inferred from homology"/>
<dbReference type="GO" id="GO:1990904">
    <property type="term" value="C:ribonucleoprotein complex"/>
    <property type="evidence" value="ECO:0007669"/>
    <property type="project" value="UniProtKB-KW"/>
</dbReference>
<sequence>MSRRTILLPFRLASSVAPKPQTNQWVCRRCLSTQPDGTIAAASITPIAQSTVTPASSVRSSATDASSDAISSYDPTLPASKRNYPLNKTDFNLKKALPHAVPLQYLQHSTSDVLAEKEKAQREKQRLQAQINGQKDPRKNLLQGVVVSAGKMQKTVKVRIPTRRWEGRIGKYFSSHENHLVHDPASSLVAGDVVSLHRMQVSANVHHVVASIVAPFGTPIDQRAPIPTPDERLAEYKAKRFKKLARRELRRAAAAGDEAAQEKVREMDAAVDRVGKKDGRKPQVKATKGKKGGKQTN</sequence>
<feature type="compositionally biased region" description="Basic and acidic residues" evidence="4">
    <location>
        <begin position="260"/>
        <end position="281"/>
    </location>
</feature>
<keyword evidence="2" id="KW-0689">Ribosomal protein</keyword>
<dbReference type="AlphaFoldDB" id="A0AAQ3MAX6"/>